<feature type="region of interest" description="Disordered" evidence="5">
    <location>
        <begin position="1924"/>
        <end position="1960"/>
    </location>
</feature>
<evidence type="ECO:0000313" key="8">
    <source>
        <dbReference type="Proteomes" id="UP000799438"/>
    </source>
</evidence>
<dbReference type="PANTHER" id="PTHR12792:SF0">
    <property type="entry name" value="SEPARIN"/>
    <property type="match status" value="1"/>
</dbReference>
<dbReference type="EC" id="3.4.22.49" evidence="2"/>
<feature type="compositionally biased region" description="Low complexity" evidence="5">
    <location>
        <begin position="2033"/>
        <end position="2059"/>
    </location>
</feature>
<name>A0A6A6BEE3_9PEZI</name>
<gene>
    <name evidence="7" type="ORF">K452DRAFT_308730</name>
</gene>
<evidence type="ECO:0000313" key="7">
    <source>
        <dbReference type="EMBL" id="KAF2141644.1"/>
    </source>
</evidence>
<evidence type="ECO:0000256" key="4">
    <source>
        <dbReference type="ARBA" id="ARBA00022829"/>
    </source>
</evidence>
<dbReference type="OrthoDB" id="10255632at2759"/>
<evidence type="ECO:0000256" key="1">
    <source>
        <dbReference type="ARBA" id="ARBA00000451"/>
    </source>
</evidence>
<feature type="region of interest" description="Disordered" evidence="5">
    <location>
        <begin position="2028"/>
        <end position="2068"/>
    </location>
</feature>
<feature type="compositionally biased region" description="Low complexity" evidence="5">
    <location>
        <begin position="2168"/>
        <end position="2200"/>
    </location>
</feature>
<dbReference type="SUPFAM" id="SSF48452">
    <property type="entry name" value="TPR-like"/>
    <property type="match status" value="1"/>
</dbReference>
<feature type="compositionally biased region" description="Polar residues" evidence="5">
    <location>
        <begin position="1395"/>
        <end position="1406"/>
    </location>
</feature>
<feature type="region of interest" description="Disordered" evidence="5">
    <location>
        <begin position="1486"/>
        <end position="1529"/>
    </location>
</feature>
<dbReference type="Pfam" id="PF03568">
    <property type="entry name" value="Separin_C"/>
    <property type="match status" value="1"/>
</dbReference>
<keyword evidence="3" id="KW-0378">Hydrolase</keyword>
<dbReference type="InterPro" id="IPR030397">
    <property type="entry name" value="SEPARIN_core_dom"/>
</dbReference>
<dbReference type="EMBL" id="ML995486">
    <property type="protein sequence ID" value="KAF2141644.1"/>
    <property type="molecule type" value="Genomic_DNA"/>
</dbReference>
<feature type="region of interest" description="Disordered" evidence="5">
    <location>
        <begin position="1346"/>
        <end position="1407"/>
    </location>
</feature>
<dbReference type="Gene3D" id="1.25.40.10">
    <property type="entry name" value="Tetratricopeptide repeat domain"/>
    <property type="match status" value="1"/>
</dbReference>
<proteinExistence type="predicted"/>
<comment type="catalytic activity">
    <reaction evidence="1">
        <text>All bonds known to be hydrolyzed by this endopeptidase have arginine in P1 and an acidic residue in P4. P6 is often occupied by an acidic residue or by a hydroxy-amino-acid residue, the phosphorylation of which enhances cleavage.</text>
        <dbReference type="EC" id="3.4.22.49"/>
    </reaction>
</comment>
<dbReference type="RefSeq" id="XP_033397356.1">
    <property type="nucleotide sequence ID" value="XM_033543187.1"/>
</dbReference>
<dbReference type="GO" id="GO:0005737">
    <property type="term" value="C:cytoplasm"/>
    <property type="evidence" value="ECO:0007669"/>
    <property type="project" value="TreeGrafter"/>
</dbReference>
<sequence length="2234" mass="243897">MTTTTVKPSRPDLDAIKSQLSAPTCAPATVTALQQLLGAAGKPTAANDKENDKPKTGRTAAATSTTKTKTATKARTKSKATSAVEVVEDVNHALLPREKFTLATTVVNSSLKALSDALKPQPKSHARVASTVSKQPEHSTTNSASQSRPAPSRTVSQLSNVSTKPLQRRSSSLSITKSGVPSGITSLAECARLAFAYLRTPEAWKAAGKDLPPLQVENGMLSLVGKMLGHGLDALAAKELRLLKRRLEIYMDTKNGDSGTLAKVAGGNKATESAAEKDTMAGLLHFSGIDLQSSALHLVLNHQIYVLRIIANSKRASTIEAANCFLQTPTPSSPVNILLHLSERPGYKDKAARQLESVAQVLLSLCPSISTSEDSVACNPKFHATPEIIFQLQSLAFEARSKWWKLSGHEGDPAKELLEPFLKCLAAFARRSTAEPSEKYAMAVGWYRALEEFVRLWPTTKRAPCSSNVESNIHRVLSSLAQSATLGDEALQWMQNKASSTDNSRVSGAASATSQVRIAALHLDNTPAGKDEEKLTVSLDNALQSLAGNLSGDSADLDTLLAEVSGLRRAATRAFLDASNSSSDQVERENDIQDKCVLVIAACTHFLARYIGTSPGEDSDPKASLRHGERLAIASRVIKGFIDSAMACCRSLIISNKINWEFLDGLLQDCCYSLRQLEPYYKGDARSFQQAKAGLQHPFVKISGLYWLYYSQLKKLGTKGESLLRPLRRSIESLADRSEEEKIAGLYATKVEKMAEMFQATGTWESAAETYMDVLRTHINDGKLPGAAERASTSSLTQIRQDNADLVTLSKTLASFHNVLLRDSHEKSGQSLFYDDEALPHSERSLLLELQLDIFLVTATKLRLRDAAFERGLENLVMLLFQLYGASDYPLRRQRVATNVLRLAVELKGQMLFPDTLVAEAIDCTVEVETSLGLDAGLSNYQEYYAASHKMGVAFLEAIPSADKLQSALASWQRILNATDSWAALLMRIDSFDNWIWQLQMTSDFFGMQGLDFLRVPTLSTTAKALELQKPLKVDLLVRTVTSLGLQYLHLGYSGKAGVAFAKVQNLLGEDDVSTEADLQWHLAYAEYMLVINNHQKCGETLTAAHNIAANDSQILAMARSSSLGTRIRYSKILSDASYVYALYSVQAGYPHEALSHAKNCASLNRMIWTALENRDRKRAENGGAGSGAVQPTPVIMTITHDALTGASLWPHVPSIFRGLSLIARLYAHQGMVQEANFYLDQASKVSEAVKAGAFVVHNVNEVVRYHLQGERLEQASEALSLADPYVKQLHNSPELARYHAIRGQLEQELNEQDDACQWFDQAQSVISGLIDPVFIQQMDKVNREEEELSNKMSQVKLEDSTSRTRKAPAKKAATAKKSTAKPATNSTARKTAGAKSSLTGSTSATECPPLESIQGDILCYKANLLLSKEKLSEAMELITQAEGLKLAQNSVIQHQSTRFRGLMSEAMREIAADFTFNALPESTISFPSLSRGDRRQSEQSQARPSYLSVEQSTPTVPPPARKAGRGRKAAKEDFAAILQKARDCIAEVQNQVMHTSSTSVVRRVCSMLNEVTILLSATSGKAAKGSLHPLYAAYLTELPKAAASQLEQLAILIDQQPNRDQLLQWPALPEDNQKIAHLTPIDFQTEYVNIIPSNWAAVSLSLNEARDELYITRYIAHQSPFILRLPLSRHNARDMDEEIFGFEEGKSELKEIIDLSTFGISKPLDLTQKGAKTGWWAEREALDSRLGDLLVNIESIWLGGFRGIFAEKKGDKALLARFQTSFQNILDRHLPSRQGKSKQVKVPQLDSRILELFVGLGNPDDGDADLDEPLMDLVYFVVDILQFNGEKNAYDEIDFDSIIIEMLDALRAYHNAVDPASTKPQHTILILDKYLHSFPWESLPSLQSLSISRLPSMSALRERLIAARQSAHSPPNDDEEDLEGREGGHYIPRSSLRGTSILNPAGDLTHSQEFISPHLESMAGTWDNKVNLTPEEKYLEAALANNDVFLYFGHGSGSQYIRGRTVKKLYRQTHGPSSSDQTSTSTTSSSSAAAAAADSSEPSTPPPRNLATSLLFGCSSAHITENGAFEPSGMLYSYITAGVPAVLGMLWDVTDRDCDKFAVKTLQTWGLFSGSSSPSTSSSSLDNDNSANAAAAGSSKDRKGRSRTPARNRSASGKARARSVVSASRGRSAAGRAGSASGPVSLDEAVARSRDACYLRYLNGAAAVVYGIPVFLE</sequence>
<evidence type="ECO:0000256" key="5">
    <source>
        <dbReference type="SAM" id="MobiDB-lite"/>
    </source>
</evidence>
<organism evidence="7 8">
    <name type="scientific">Aplosporella prunicola CBS 121167</name>
    <dbReference type="NCBI Taxonomy" id="1176127"/>
    <lineage>
        <taxon>Eukaryota</taxon>
        <taxon>Fungi</taxon>
        <taxon>Dikarya</taxon>
        <taxon>Ascomycota</taxon>
        <taxon>Pezizomycotina</taxon>
        <taxon>Dothideomycetes</taxon>
        <taxon>Dothideomycetes incertae sedis</taxon>
        <taxon>Botryosphaeriales</taxon>
        <taxon>Aplosporellaceae</taxon>
        <taxon>Aplosporella</taxon>
    </lineage>
</organism>
<feature type="region of interest" description="Disordered" evidence="5">
    <location>
        <begin position="2129"/>
        <end position="2200"/>
    </location>
</feature>
<dbReference type="GO" id="GO:0004197">
    <property type="term" value="F:cysteine-type endopeptidase activity"/>
    <property type="evidence" value="ECO:0007669"/>
    <property type="project" value="InterPro"/>
</dbReference>
<feature type="compositionally biased region" description="Polar residues" evidence="5">
    <location>
        <begin position="130"/>
        <end position="179"/>
    </location>
</feature>
<feature type="compositionally biased region" description="Low complexity" evidence="5">
    <location>
        <begin position="1371"/>
        <end position="1389"/>
    </location>
</feature>
<reference evidence="7" key="1">
    <citation type="journal article" date="2020" name="Stud. Mycol.">
        <title>101 Dothideomycetes genomes: a test case for predicting lifestyles and emergence of pathogens.</title>
        <authorList>
            <person name="Haridas S."/>
            <person name="Albert R."/>
            <person name="Binder M."/>
            <person name="Bloem J."/>
            <person name="Labutti K."/>
            <person name="Salamov A."/>
            <person name="Andreopoulos B."/>
            <person name="Baker S."/>
            <person name="Barry K."/>
            <person name="Bills G."/>
            <person name="Bluhm B."/>
            <person name="Cannon C."/>
            <person name="Castanera R."/>
            <person name="Culley D."/>
            <person name="Daum C."/>
            <person name="Ezra D."/>
            <person name="Gonzalez J."/>
            <person name="Henrissat B."/>
            <person name="Kuo A."/>
            <person name="Liang C."/>
            <person name="Lipzen A."/>
            <person name="Lutzoni F."/>
            <person name="Magnuson J."/>
            <person name="Mondo S."/>
            <person name="Nolan M."/>
            <person name="Ohm R."/>
            <person name="Pangilinan J."/>
            <person name="Park H.-J."/>
            <person name="Ramirez L."/>
            <person name="Alfaro M."/>
            <person name="Sun H."/>
            <person name="Tritt A."/>
            <person name="Yoshinaga Y."/>
            <person name="Zwiers L.-H."/>
            <person name="Turgeon B."/>
            <person name="Goodwin S."/>
            <person name="Spatafora J."/>
            <person name="Crous P."/>
            <person name="Grigoriev I."/>
        </authorList>
    </citation>
    <scope>NUCLEOTIDE SEQUENCE</scope>
    <source>
        <strain evidence="7">CBS 121167</strain>
    </source>
</reference>
<dbReference type="GO" id="GO:0044732">
    <property type="term" value="C:mitotic spindle pole body"/>
    <property type="evidence" value="ECO:0007669"/>
    <property type="project" value="TreeGrafter"/>
</dbReference>
<dbReference type="InterPro" id="IPR011990">
    <property type="entry name" value="TPR-like_helical_dom_sf"/>
</dbReference>
<dbReference type="GO" id="GO:0005634">
    <property type="term" value="C:nucleus"/>
    <property type="evidence" value="ECO:0007669"/>
    <property type="project" value="InterPro"/>
</dbReference>
<feature type="compositionally biased region" description="Low complexity" evidence="5">
    <location>
        <begin position="57"/>
        <end position="69"/>
    </location>
</feature>
<keyword evidence="8" id="KW-1185">Reference proteome</keyword>
<protein>
    <recommendedName>
        <fullName evidence="2">separase</fullName>
        <ecNumber evidence="2">3.4.22.49</ecNumber>
    </recommendedName>
</protein>
<keyword evidence="4" id="KW-0159">Chromosome partition</keyword>
<feature type="domain" description="Peptidase C50" evidence="6">
    <location>
        <begin position="1952"/>
        <end position="2086"/>
    </location>
</feature>
<dbReference type="GO" id="GO:0072686">
    <property type="term" value="C:mitotic spindle"/>
    <property type="evidence" value="ECO:0007669"/>
    <property type="project" value="TreeGrafter"/>
</dbReference>
<dbReference type="GO" id="GO:0006508">
    <property type="term" value="P:proteolysis"/>
    <property type="evidence" value="ECO:0007669"/>
    <property type="project" value="InterPro"/>
</dbReference>
<dbReference type="GeneID" id="54300684"/>
<feature type="region of interest" description="Disordered" evidence="5">
    <location>
        <begin position="40"/>
        <end position="82"/>
    </location>
</feature>
<dbReference type="PROSITE" id="PS51700">
    <property type="entry name" value="SEPARIN"/>
    <property type="match status" value="1"/>
</dbReference>
<dbReference type="PANTHER" id="PTHR12792">
    <property type="entry name" value="EXTRA SPINDLE POLES 1-RELATED"/>
    <property type="match status" value="1"/>
</dbReference>
<dbReference type="Proteomes" id="UP000799438">
    <property type="component" value="Unassembled WGS sequence"/>
</dbReference>
<evidence type="ECO:0000256" key="3">
    <source>
        <dbReference type="ARBA" id="ARBA00022801"/>
    </source>
</evidence>
<feature type="region of interest" description="Disordered" evidence="5">
    <location>
        <begin position="117"/>
        <end position="179"/>
    </location>
</feature>
<dbReference type="InterPro" id="IPR005314">
    <property type="entry name" value="Peptidase_C50"/>
</dbReference>
<evidence type="ECO:0000256" key="2">
    <source>
        <dbReference type="ARBA" id="ARBA00012489"/>
    </source>
</evidence>
<evidence type="ECO:0000259" key="6">
    <source>
        <dbReference type="PROSITE" id="PS51700"/>
    </source>
</evidence>
<feature type="compositionally biased region" description="Low complexity" evidence="5">
    <location>
        <begin position="2130"/>
        <end position="2155"/>
    </location>
</feature>
<feature type="compositionally biased region" description="Polar residues" evidence="5">
    <location>
        <begin position="1499"/>
        <end position="1515"/>
    </location>
</feature>
<accession>A0A6A6BEE3</accession>
<dbReference type="GO" id="GO:0051307">
    <property type="term" value="P:meiotic chromosome separation"/>
    <property type="evidence" value="ECO:0007669"/>
    <property type="project" value="TreeGrafter"/>
</dbReference>